<dbReference type="InterPro" id="IPR034202">
    <property type="entry name" value="Subtilisin_Carlsberg-like"/>
</dbReference>
<keyword evidence="2 6" id="KW-0645">Protease</keyword>
<dbReference type="STRING" id="46223.SAMN05421852_103149"/>
<dbReference type="InterPro" id="IPR023827">
    <property type="entry name" value="Peptidase_S8_Asp-AS"/>
</dbReference>
<dbReference type="CDD" id="cd07477">
    <property type="entry name" value="Peptidases_S8_Subtilisin_subset"/>
    <property type="match status" value="1"/>
</dbReference>
<sequence length="366" mass="39407">MIHKNETGVYTLMYQYSPKPEQIQAMGGKISFVSRFMPIVTARIPDKKCLSQLKKDPNLVYISRDHILSLPFYRVKKILSPTVMGANLRRMSKKVVPWNVLRVLGRGRLNTGKGIRVGVIDTGIDLNHPNLARNIKGGVNIISPSKSPQDDNGHGTHIAGTIGALHHRVGVIGVAPHVSLYAIKVLDSSGTGSLTNLIRGIEWGIANRMHVLNISISGGRNIIPILEKVVKEATDRGIIIVAAAGNSGLSSGQGDTVEIPARIPDTIAVAALNKLNKRAPFSATGQMVDIAAPGVDILSTYHKKQYAVLNGTSMATAHVSGVMAIYRAAYPHKSVAELKRLMARKAIDLPPKGKDPLTGYGLIQVN</sequence>
<dbReference type="GO" id="GO:0005615">
    <property type="term" value="C:extracellular space"/>
    <property type="evidence" value="ECO:0007669"/>
    <property type="project" value="TreeGrafter"/>
</dbReference>
<dbReference type="GO" id="GO:0006508">
    <property type="term" value="P:proteolysis"/>
    <property type="evidence" value="ECO:0007669"/>
    <property type="project" value="UniProtKB-KW"/>
</dbReference>
<keyword evidence="3" id="KW-0479">Metal-binding</keyword>
<gene>
    <name evidence="8" type="ORF">SAMN05421852_103149</name>
</gene>
<evidence type="ECO:0000259" key="7">
    <source>
        <dbReference type="Pfam" id="PF00082"/>
    </source>
</evidence>
<evidence type="ECO:0000313" key="9">
    <source>
        <dbReference type="Proteomes" id="UP000199545"/>
    </source>
</evidence>
<dbReference type="EMBL" id="FORR01000003">
    <property type="protein sequence ID" value="SFI98886.1"/>
    <property type="molecule type" value="Genomic_DNA"/>
</dbReference>
<dbReference type="GO" id="GO:0046872">
    <property type="term" value="F:metal ion binding"/>
    <property type="evidence" value="ECO:0007669"/>
    <property type="project" value="UniProtKB-KW"/>
</dbReference>
<dbReference type="OrthoDB" id="9798386at2"/>
<dbReference type="InterPro" id="IPR036852">
    <property type="entry name" value="Peptidase_S8/S53_dom_sf"/>
</dbReference>
<dbReference type="SUPFAM" id="SSF52743">
    <property type="entry name" value="Subtilisin-like"/>
    <property type="match status" value="1"/>
</dbReference>
<feature type="active site" description="Charge relay system" evidence="6">
    <location>
        <position position="121"/>
    </location>
</feature>
<dbReference type="Pfam" id="PF00082">
    <property type="entry name" value="Peptidase_S8"/>
    <property type="match status" value="1"/>
</dbReference>
<evidence type="ECO:0000313" key="8">
    <source>
        <dbReference type="EMBL" id="SFI98886.1"/>
    </source>
</evidence>
<dbReference type="Proteomes" id="UP000199545">
    <property type="component" value="Unassembled WGS sequence"/>
</dbReference>
<keyword evidence="5 6" id="KW-0720">Serine protease</keyword>
<accession>A0A1I3MQB9</accession>
<dbReference type="GO" id="GO:0004252">
    <property type="term" value="F:serine-type endopeptidase activity"/>
    <property type="evidence" value="ECO:0007669"/>
    <property type="project" value="UniProtKB-UniRule"/>
</dbReference>
<feature type="domain" description="Peptidase S8/S53" evidence="7">
    <location>
        <begin position="112"/>
        <end position="361"/>
    </location>
</feature>
<feature type="active site" description="Charge relay system" evidence="6">
    <location>
        <position position="313"/>
    </location>
</feature>
<dbReference type="InterPro" id="IPR050131">
    <property type="entry name" value="Peptidase_S8_subtilisin-like"/>
</dbReference>
<dbReference type="InterPro" id="IPR037045">
    <property type="entry name" value="S8pro/Inhibitor_I9_sf"/>
</dbReference>
<dbReference type="Gene3D" id="3.30.70.80">
    <property type="entry name" value="Peptidase S8 propeptide/proteinase inhibitor I9"/>
    <property type="match status" value="1"/>
</dbReference>
<dbReference type="PROSITE" id="PS00136">
    <property type="entry name" value="SUBTILASE_ASP"/>
    <property type="match status" value="1"/>
</dbReference>
<dbReference type="RefSeq" id="WP_093228506.1">
    <property type="nucleotide sequence ID" value="NZ_FORR01000003.1"/>
</dbReference>
<dbReference type="InterPro" id="IPR000209">
    <property type="entry name" value="Peptidase_S8/S53_dom"/>
</dbReference>
<comment type="similarity">
    <text evidence="1 6">Belongs to the peptidase S8 family.</text>
</comment>
<dbReference type="InterPro" id="IPR022398">
    <property type="entry name" value="Peptidase_S8_His-AS"/>
</dbReference>
<proteinExistence type="inferred from homology"/>
<dbReference type="PROSITE" id="PS00137">
    <property type="entry name" value="SUBTILASE_HIS"/>
    <property type="match status" value="1"/>
</dbReference>
<feature type="active site" description="Charge relay system" evidence="6">
    <location>
        <position position="154"/>
    </location>
</feature>
<keyword evidence="4 6" id="KW-0378">Hydrolase</keyword>
<dbReference type="Gene3D" id="3.40.50.200">
    <property type="entry name" value="Peptidase S8/S53 domain"/>
    <property type="match status" value="1"/>
</dbReference>
<evidence type="ECO:0000256" key="1">
    <source>
        <dbReference type="ARBA" id="ARBA00011073"/>
    </source>
</evidence>
<evidence type="ECO:0000256" key="4">
    <source>
        <dbReference type="ARBA" id="ARBA00022801"/>
    </source>
</evidence>
<evidence type="ECO:0000256" key="3">
    <source>
        <dbReference type="ARBA" id="ARBA00022723"/>
    </source>
</evidence>
<protein>
    <submittedName>
        <fullName evidence="8">Subtilisin/minor extracellular protease Epr</fullName>
    </submittedName>
</protein>
<organism evidence="8 9">
    <name type="scientific">Thermoflavimicrobium dichotomicum</name>
    <dbReference type="NCBI Taxonomy" id="46223"/>
    <lineage>
        <taxon>Bacteria</taxon>
        <taxon>Bacillati</taxon>
        <taxon>Bacillota</taxon>
        <taxon>Bacilli</taxon>
        <taxon>Bacillales</taxon>
        <taxon>Thermoactinomycetaceae</taxon>
        <taxon>Thermoflavimicrobium</taxon>
    </lineage>
</organism>
<evidence type="ECO:0000256" key="6">
    <source>
        <dbReference type="PROSITE-ProRule" id="PRU01240"/>
    </source>
</evidence>
<keyword evidence="9" id="KW-1185">Reference proteome</keyword>
<dbReference type="PRINTS" id="PR00723">
    <property type="entry name" value="SUBTILISIN"/>
</dbReference>
<dbReference type="PANTHER" id="PTHR43806:SF11">
    <property type="entry name" value="CEREVISIN-RELATED"/>
    <property type="match status" value="1"/>
</dbReference>
<evidence type="ECO:0000256" key="2">
    <source>
        <dbReference type="ARBA" id="ARBA00022670"/>
    </source>
</evidence>
<dbReference type="AlphaFoldDB" id="A0A1I3MQB9"/>
<name>A0A1I3MQB9_9BACL</name>
<reference evidence="8 9" key="1">
    <citation type="submission" date="2016-10" db="EMBL/GenBank/DDBJ databases">
        <authorList>
            <person name="de Groot N.N."/>
        </authorList>
    </citation>
    <scope>NUCLEOTIDE SEQUENCE [LARGE SCALE GENOMIC DNA]</scope>
    <source>
        <strain evidence="8 9">DSM 44778</strain>
    </source>
</reference>
<dbReference type="PROSITE" id="PS51892">
    <property type="entry name" value="SUBTILASE"/>
    <property type="match status" value="1"/>
</dbReference>
<evidence type="ECO:0000256" key="5">
    <source>
        <dbReference type="ARBA" id="ARBA00022825"/>
    </source>
</evidence>
<dbReference type="InterPro" id="IPR015500">
    <property type="entry name" value="Peptidase_S8_subtilisin-rel"/>
</dbReference>
<dbReference type="PANTHER" id="PTHR43806">
    <property type="entry name" value="PEPTIDASE S8"/>
    <property type="match status" value="1"/>
</dbReference>